<dbReference type="Proteomes" id="UP000779900">
    <property type="component" value="Unassembled WGS sequence"/>
</dbReference>
<evidence type="ECO:0000313" key="11">
    <source>
        <dbReference type="Proteomes" id="UP000779900"/>
    </source>
</evidence>
<dbReference type="PANTHER" id="PTHR21039">
    <property type="entry name" value="HISTIDINOL PHOSPHATASE-RELATED"/>
    <property type="match status" value="1"/>
</dbReference>
<keyword evidence="6 8" id="KW-0368">Histidine biosynthesis</keyword>
<evidence type="ECO:0000256" key="5">
    <source>
        <dbReference type="ARBA" id="ARBA00022801"/>
    </source>
</evidence>
<dbReference type="EC" id="3.1.3.15" evidence="3 8"/>
<evidence type="ECO:0000259" key="9">
    <source>
        <dbReference type="Pfam" id="PF02811"/>
    </source>
</evidence>
<evidence type="ECO:0000256" key="1">
    <source>
        <dbReference type="ARBA" id="ARBA00004970"/>
    </source>
</evidence>
<comment type="catalytic activity">
    <reaction evidence="7 8">
        <text>L-histidinol phosphate + H2O = L-histidinol + phosphate</text>
        <dbReference type="Rhea" id="RHEA:14465"/>
        <dbReference type="ChEBI" id="CHEBI:15377"/>
        <dbReference type="ChEBI" id="CHEBI:43474"/>
        <dbReference type="ChEBI" id="CHEBI:57699"/>
        <dbReference type="ChEBI" id="CHEBI:57980"/>
        <dbReference type="EC" id="3.1.3.15"/>
    </reaction>
</comment>
<dbReference type="EMBL" id="VGIR01000055">
    <property type="protein sequence ID" value="MBM3332007.1"/>
    <property type="molecule type" value="Genomic_DNA"/>
</dbReference>
<dbReference type="InterPro" id="IPR004013">
    <property type="entry name" value="PHP_dom"/>
</dbReference>
<organism evidence="10 11">
    <name type="scientific">candidate division WOR-3 bacterium</name>
    <dbReference type="NCBI Taxonomy" id="2052148"/>
    <lineage>
        <taxon>Bacteria</taxon>
        <taxon>Bacteria division WOR-3</taxon>
    </lineage>
</organism>
<keyword evidence="5 8" id="KW-0378">Hydrolase</keyword>
<comment type="pathway">
    <text evidence="1 8">Amino-acid biosynthesis; L-histidine biosynthesis; L-histidine from 5-phospho-alpha-D-ribose 1-diphosphate: step 8/9.</text>
</comment>
<dbReference type="NCBIfam" id="TIGR01856">
    <property type="entry name" value="hisJ_fam"/>
    <property type="match status" value="1"/>
</dbReference>
<dbReference type="PANTHER" id="PTHR21039:SF0">
    <property type="entry name" value="HISTIDINOL-PHOSPHATASE"/>
    <property type="match status" value="1"/>
</dbReference>
<reference evidence="10" key="1">
    <citation type="submission" date="2019-03" db="EMBL/GenBank/DDBJ databases">
        <title>Lake Tanganyika Metagenome-Assembled Genomes (MAGs).</title>
        <authorList>
            <person name="Tran P."/>
        </authorList>
    </citation>
    <scope>NUCLEOTIDE SEQUENCE</scope>
    <source>
        <strain evidence="10">K_DeepCast_150m_m2_040</strain>
    </source>
</reference>
<evidence type="ECO:0000256" key="7">
    <source>
        <dbReference type="ARBA" id="ARBA00049158"/>
    </source>
</evidence>
<evidence type="ECO:0000313" key="10">
    <source>
        <dbReference type="EMBL" id="MBM3332007.1"/>
    </source>
</evidence>
<comment type="similarity">
    <text evidence="2 8">Belongs to the PHP hydrolase family. HisK subfamily.</text>
</comment>
<evidence type="ECO:0000256" key="8">
    <source>
        <dbReference type="RuleBase" id="RU366003"/>
    </source>
</evidence>
<evidence type="ECO:0000256" key="3">
    <source>
        <dbReference type="ARBA" id="ARBA00013085"/>
    </source>
</evidence>
<dbReference type="GO" id="GO:0004401">
    <property type="term" value="F:histidinol-phosphatase activity"/>
    <property type="evidence" value="ECO:0007669"/>
    <property type="project" value="UniProtKB-UniRule"/>
</dbReference>
<gene>
    <name evidence="10" type="ORF">FJY68_09195</name>
</gene>
<dbReference type="InterPro" id="IPR010140">
    <property type="entry name" value="Histidinol_P_phosphatase_HisJ"/>
</dbReference>
<keyword evidence="4 8" id="KW-0028">Amino-acid biosynthesis</keyword>
<dbReference type="InterPro" id="IPR016195">
    <property type="entry name" value="Pol/histidinol_Pase-like"/>
</dbReference>
<dbReference type="SUPFAM" id="SSF89550">
    <property type="entry name" value="PHP domain-like"/>
    <property type="match status" value="1"/>
</dbReference>
<dbReference type="GO" id="GO:0000105">
    <property type="term" value="P:L-histidine biosynthetic process"/>
    <property type="evidence" value="ECO:0007669"/>
    <property type="project" value="UniProtKB-UniRule"/>
</dbReference>
<evidence type="ECO:0000256" key="6">
    <source>
        <dbReference type="ARBA" id="ARBA00023102"/>
    </source>
</evidence>
<dbReference type="AlphaFoldDB" id="A0A938BTU8"/>
<protein>
    <recommendedName>
        <fullName evidence="3 8">Histidinol-phosphatase</fullName>
        <shortName evidence="8">HolPase</shortName>
        <ecNumber evidence="3 8">3.1.3.15</ecNumber>
    </recommendedName>
</protein>
<dbReference type="Pfam" id="PF02811">
    <property type="entry name" value="PHP"/>
    <property type="match status" value="1"/>
</dbReference>
<feature type="domain" description="PHP" evidence="9">
    <location>
        <begin position="3"/>
        <end position="210"/>
    </location>
</feature>
<accession>A0A938BTU8</accession>
<proteinExistence type="inferred from homology"/>
<sequence>MVDYHVHPDFSHDAQGSVEQFCRRAVEIGLSEVCFTTHYEPDPARTGIEHVRVNGLIQPVASDWPGAYFAALEAAAAKFPGLVVLAGVEVGYEPGLEGVISDFLGRYPFDFVLGSVHCLGHIAITAGDELERFKSEQLARFPEHFADSYFRNLRAAAGTQLFDSLGHIDIYRKYIRPLFDVRFDQVVDAGWPEALRFVAGTGVGVEVNTSALRRGNSEPYPSTHILRLAREAGVKFFTVGSDAHRPADLGKGLETAIGMLADLGVGPARFRRRKLLPAG</sequence>
<name>A0A938BTU8_UNCW3</name>
<evidence type="ECO:0000256" key="4">
    <source>
        <dbReference type="ARBA" id="ARBA00022605"/>
    </source>
</evidence>
<evidence type="ECO:0000256" key="2">
    <source>
        <dbReference type="ARBA" id="ARBA00009152"/>
    </source>
</evidence>
<dbReference type="Gene3D" id="3.20.20.140">
    <property type="entry name" value="Metal-dependent hydrolases"/>
    <property type="match status" value="1"/>
</dbReference>
<comment type="caution">
    <text evidence="10">The sequence shown here is derived from an EMBL/GenBank/DDBJ whole genome shotgun (WGS) entry which is preliminary data.</text>
</comment>
<dbReference type="GO" id="GO:0005737">
    <property type="term" value="C:cytoplasm"/>
    <property type="evidence" value="ECO:0007669"/>
    <property type="project" value="TreeGrafter"/>
</dbReference>